<dbReference type="AlphaFoldDB" id="A0A1I3VCY5"/>
<evidence type="ECO:0000256" key="4">
    <source>
        <dbReference type="PROSITE-ProRule" id="PRU00335"/>
    </source>
</evidence>
<dbReference type="EMBL" id="FOSL01000001">
    <property type="protein sequence ID" value="SFJ92047.1"/>
    <property type="molecule type" value="Genomic_DNA"/>
</dbReference>
<evidence type="ECO:0000313" key="7">
    <source>
        <dbReference type="Proteomes" id="UP000323300"/>
    </source>
</evidence>
<dbReference type="PROSITE" id="PS50977">
    <property type="entry name" value="HTH_TETR_2"/>
    <property type="match status" value="1"/>
</dbReference>
<keyword evidence="1" id="KW-0805">Transcription regulation</keyword>
<feature type="DNA-binding region" description="H-T-H motif" evidence="4">
    <location>
        <begin position="42"/>
        <end position="61"/>
    </location>
</feature>
<feature type="domain" description="HTH tetR-type" evidence="5">
    <location>
        <begin position="19"/>
        <end position="79"/>
    </location>
</feature>
<dbReference type="InterPro" id="IPR009057">
    <property type="entry name" value="Homeodomain-like_sf"/>
</dbReference>
<gene>
    <name evidence="6" type="ORF">SAMN04488498_101304</name>
</gene>
<evidence type="ECO:0000256" key="2">
    <source>
        <dbReference type="ARBA" id="ARBA00023125"/>
    </source>
</evidence>
<dbReference type="GO" id="GO:0003677">
    <property type="term" value="F:DNA binding"/>
    <property type="evidence" value="ECO:0007669"/>
    <property type="project" value="UniProtKB-UniRule"/>
</dbReference>
<keyword evidence="7" id="KW-1185">Reference proteome</keyword>
<evidence type="ECO:0000256" key="3">
    <source>
        <dbReference type="ARBA" id="ARBA00023163"/>
    </source>
</evidence>
<dbReference type="SUPFAM" id="SSF48498">
    <property type="entry name" value="Tetracyclin repressor-like, C-terminal domain"/>
    <property type="match status" value="1"/>
</dbReference>
<dbReference type="OrthoDB" id="9787680at2"/>
<proteinExistence type="predicted"/>
<dbReference type="InterPro" id="IPR036271">
    <property type="entry name" value="Tet_transcr_reg_TetR-rel_C_sf"/>
</dbReference>
<evidence type="ECO:0000313" key="6">
    <source>
        <dbReference type="EMBL" id="SFJ92047.1"/>
    </source>
</evidence>
<dbReference type="Pfam" id="PF00440">
    <property type="entry name" value="TetR_N"/>
    <property type="match status" value="1"/>
</dbReference>
<dbReference type="PANTHER" id="PTHR47506:SF1">
    <property type="entry name" value="HTH-TYPE TRANSCRIPTIONAL REGULATOR YJDC"/>
    <property type="match status" value="1"/>
</dbReference>
<dbReference type="RefSeq" id="WP_149757551.1">
    <property type="nucleotide sequence ID" value="NZ_BSPE01000002.1"/>
</dbReference>
<dbReference type="PRINTS" id="PR00455">
    <property type="entry name" value="HTHTETR"/>
</dbReference>
<keyword evidence="3" id="KW-0804">Transcription</keyword>
<dbReference type="Gene3D" id="1.10.357.10">
    <property type="entry name" value="Tetracycline Repressor, domain 2"/>
    <property type="match status" value="1"/>
</dbReference>
<name>A0A1I3VCY5_9HYPH</name>
<dbReference type="Proteomes" id="UP000323300">
    <property type="component" value="Unassembled WGS sequence"/>
</dbReference>
<evidence type="ECO:0000259" key="5">
    <source>
        <dbReference type="PROSITE" id="PS50977"/>
    </source>
</evidence>
<reference evidence="6 7" key="1">
    <citation type="submission" date="2016-10" db="EMBL/GenBank/DDBJ databases">
        <authorList>
            <person name="Varghese N."/>
            <person name="Submissions S."/>
        </authorList>
    </citation>
    <scope>NUCLEOTIDE SEQUENCE [LARGE SCALE GENOMIC DNA]</scope>
    <source>
        <strain evidence="6 7">DSM 21822</strain>
    </source>
</reference>
<sequence length="205" mass="21996">MNDRKSETATAGVETPAPPRAADRILEVARDLFYREGIRAVGVDEIVRQAGVTKPSLYRSFSSKDELAASYLKAYEAEFWARFDEAVEAHPGDPRRQIVAFLSGVGKRASVDGYRGCGMTNAAVEYPERDHPARLVGENNKIELRGRLRRMAAEMGAADPATLGDGLLLLIEGAYISGQLFGSGGPAAAVAKNADLLIEASLSAK</sequence>
<protein>
    <submittedName>
        <fullName evidence="6">Transcriptional regulator, TetR family</fullName>
    </submittedName>
</protein>
<accession>A0A1I3VCY5</accession>
<evidence type="ECO:0000256" key="1">
    <source>
        <dbReference type="ARBA" id="ARBA00023015"/>
    </source>
</evidence>
<organism evidence="6 7">
    <name type="scientific">Neomesorhizobium albiziae</name>
    <dbReference type="NCBI Taxonomy" id="335020"/>
    <lineage>
        <taxon>Bacteria</taxon>
        <taxon>Pseudomonadati</taxon>
        <taxon>Pseudomonadota</taxon>
        <taxon>Alphaproteobacteria</taxon>
        <taxon>Hyphomicrobiales</taxon>
        <taxon>Phyllobacteriaceae</taxon>
        <taxon>Neomesorhizobium</taxon>
    </lineage>
</organism>
<dbReference type="PANTHER" id="PTHR47506">
    <property type="entry name" value="TRANSCRIPTIONAL REGULATORY PROTEIN"/>
    <property type="match status" value="1"/>
</dbReference>
<dbReference type="InterPro" id="IPR001647">
    <property type="entry name" value="HTH_TetR"/>
</dbReference>
<dbReference type="SUPFAM" id="SSF46689">
    <property type="entry name" value="Homeodomain-like"/>
    <property type="match status" value="1"/>
</dbReference>
<keyword evidence="2 4" id="KW-0238">DNA-binding</keyword>